<dbReference type="EMBL" id="CAFAAO010000010">
    <property type="protein sequence ID" value="CAB4805444.1"/>
    <property type="molecule type" value="Genomic_DNA"/>
</dbReference>
<accession>A0A6J5ZTH7</accession>
<evidence type="ECO:0000256" key="7">
    <source>
        <dbReference type="SAM" id="Phobius"/>
    </source>
</evidence>
<dbReference type="PANTHER" id="PTHR31806">
    <property type="entry name" value="PURINE-CYTOSINE PERMEASE FCY2-RELATED"/>
    <property type="match status" value="1"/>
</dbReference>
<gene>
    <name evidence="10" type="ORF">UFOPK2648_01284</name>
    <name evidence="11" type="ORF">UFOPK3037_00925</name>
    <name evidence="12" type="ORF">UFOPK3278_00750</name>
    <name evidence="8" type="ORF">UFOPK3406_00719</name>
    <name evidence="9" type="ORF">UFOPK3925_01154</name>
    <name evidence="13" type="ORF">UFOPK4097_00656</name>
</gene>
<keyword evidence="6 7" id="KW-0472">Membrane</keyword>
<comment type="subcellular location">
    <subcellularLocation>
        <location evidence="1">Membrane</location>
        <topology evidence="1">Multi-pass membrane protein</topology>
    </subcellularLocation>
</comment>
<evidence type="ECO:0000313" key="11">
    <source>
        <dbReference type="EMBL" id="CAB4805444.1"/>
    </source>
</evidence>
<feature type="transmembrane region" description="Helical" evidence="7">
    <location>
        <begin position="352"/>
        <end position="372"/>
    </location>
</feature>
<evidence type="ECO:0000313" key="12">
    <source>
        <dbReference type="EMBL" id="CAB4848160.1"/>
    </source>
</evidence>
<dbReference type="Gene3D" id="1.10.4160.10">
    <property type="entry name" value="Hydantoin permease"/>
    <property type="match status" value="1"/>
</dbReference>
<keyword evidence="4 7" id="KW-0812">Transmembrane</keyword>
<evidence type="ECO:0000313" key="8">
    <source>
        <dbReference type="EMBL" id="CAB4337665.1"/>
    </source>
</evidence>
<comment type="similarity">
    <text evidence="2">Belongs to the purine-cytosine permease (2.A.39) family.</text>
</comment>
<feature type="transmembrane region" description="Helical" evidence="7">
    <location>
        <begin position="134"/>
        <end position="157"/>
    </location>
</feature>
<protein>
    <submittedName>
        <fullName evidence="9">Unannotated protein</fullName>
    </submittedName>
</protein>
<evidence type="ECO:0000256" key="4">
    <source>
        <dbReference type="ARBA" id="ARBA00022692"/>
    </source>
</evidence>
<organism evidence="9">
    <name type="scientific">freshwater metagenome</name>
    <dbReference type="NCBI Taxonomy" id="449393"/>
    <lineage>
        <taxon>unclassified sequences</taxon>
        <taxon>metagenomes</taxon>
        <taxon>ecological metagenomes</taxon>
    </lineage>
</organism>
<evidence type="ECO:0000256" key="2">
    <source>
        <dbReference type="ARBA" id="ARBA00008974"/>
    </source>
</evidence>
<feature type="transmembrane region" description="Helical" evidence="7">
    <location>
        <begin position="278"/>
        <end position="309"/>
    </location>
</feature>
<sequence length="456" mass="48923">MSKERTILEGLTIQPVPESERTGNVRHLFSFWFTVQIIPLAVVTGFLGPAVFGLDAVSTILAIVIGSCVGAVFMALHSAQGSKLGVPQMIQARAQFGMYGSVPITVIVILIYVGWIVALMILAQQMLSAVFTGVSHSAGLLISTAITFAIVVVGYQLILRFNRIMVWLAGLALLVTLFYTGLEAINGTADVEAGAFTWAGFLGMASVVGVWQLSYAPYVSDYSRYLPSSTSTRAAFWYTYAGTVLGVIGAMSVGAFLVAGLGLDGTIPDLANIMPQGVFIFVMLVFFVGAIDAGVINMYGSALCALTAIQTFKLKWAPRPLARHITAGVLAISVFIVATTVSDSFMTNYTNFILVLAYLLVPWSIINLVDFYMVHKGEYDANSFSDPNSGYGYFNGPALLSYVIGCLVQIPFMSTTLYVGSIAASTGAVDTSWIVGSIVTFFAYLGILKVWRKKTV</sequence>
<keyword evidence="3" id="KW-0813">Transport</keyword>
<evidence type="ECO:0000256" key="3">
    <source>
        <dbReference type="ARBA" id="ARBA00022448"/>
    </source>
</evidence>
<dbReference type="InterPro" id="IPR001248">
    <property type="entry name" value="Pur-cyt_permease"/>
</dbReference>
<dbReference type="PIRSF" id="PIRSF002744">
    <property type="entry name" value="Pur-cyt_permease"/>
    <property type="match status" value="1"/>
</dbReference>
<feature type="transmembrane region" description="Helical" evidence="7">
    <location>
        <begin position="432"/>
        <end position="451"/>
    </location>
</feature>
<feature type="transmembrane region" description="Helical" evidence="7">
    <location>
        <begin position="393"/>
        <end position="412"/>
    </location>
</feature>
<dbReference type="EMBL" id="CAEZYC010000102">
    <property type="protein sequence ID" value="CAB4718378.1"/>
    <property type="molecule type" value="Genomic_DNA"/>
</dbReference>
<keyword evidence="5 7" id="KW-1133">Transmembrane helix</keyword>
<feature type="transmembrane region" description="Helical" evidence="7">
    <location>
        <begin position="194"/>
        <end position="214"/>
    </location>
</feature>
<dbReference type="EMBL" id="CAFBIX010000025">
    <property type="protein sequence ID" value="CAB4848160.1"/>
    <property type="molecule type" value="Genomic_DNA"/>
</dbReference>
<evidence type="ECO:0000256" key="1">
    <source>
        <dbReference type="ARBA" id="ARBA00004141"/>
    </source>
</evidence>
<feature type="transmembrane region" description="Helical" evidence="7">
    <location>
        <begin position="56"/>
        <end position="76"/>
    </location>
</feature>
<dbReference type="Pfam" id="PF02133">
    <property type="entry name" value="Transp_cyt_pur"/>
    <property type="match status" value="1"/>
</dbReference>
<reference evidence="9" key="1">
    <citation type="submission" date="2020-05" db="EMBL/GenBank/DDBJ databases">
        <authorList>
            <person name="Chiriac C."/>
            <person name="Salcher M."/>
            <person name="Ghai R."/>
            <person name="Kavagutti S V."/>
        </authorList>
    </citation>
    <scope>NUCLEOTIDE SEQUENCE</scope>
</reference>
<dbReference type="EMBL" id="CAFBPK010000008">
    <property type="protein sequence ID" value="CAB5016575.1"/>
    <property type="molecule type" value="Genomic_DNA"/>
</dbReference>
<feature type="transmembrane region" description="Helical" evidence="7">
    <location>
        <begin position="96"/>
        <end position="122"/>
    </location>
</feature>
<feature type="transmembrane region" description="Helical" evidence="7">
    <location>
        <begin position="321"/>
        <end position="340"/>
    </location>
</feature>
<name>A0A6J5ZTH7_9ZZZZ</name>
<evidence type="ECO:0000256" key="6">
    <source>
        <dbReference type="ARBA" id="ARBA00023136"/>
    </source>
</evidence>
<dbReference type="GO" id="GO:0005886">
    <property type="term" value="C:plasma membrane"/>
    <property type="evidence" value="ECO:0007669"/>
    <property type="project" value="TreeGrafter"/>
</dbReference>
<dbReference type="EMBL" id="CAESAD010000009">
    <property type="protein sequence ID" value="CAB4342723.1"/>
    <property type="molecule type" value="Genomic_DNA"/>
</dbReference>
<feature type="transmembrane region" description="Helical" evidence="7">
    <location>
        <begin position="164"/>
        <end position="182"/>
    </location>
</feature>
<dbReference type="GO" id="GO:0022857">
    <property type="term" value="F:transmembrane transporter activity"/>
    <property type="evidence" value="ECO:0007669"/>
    <property type="project" value="InterPro"/>
</dbReference>
<dbReference type="EMBL" id="CAESAI010000013">
    <property type="protein sequence ID" value="CAB4337665.1"/>
    <property type="molecule type" value="Genomic_DNA"/>
</dbReference>
<dbReference type="AlphaFoldDB" id="A0A6J5ZTH7"/>
<feature type="transmembrane region" description="Helical" evidence="7">
    <location>
        <begin position="29"/>
        <end position="50"/>
    </location>
</feature>
<evidence type="ECO:0000313" key="10">
    <source>
        <dbReference type="EMBL" id="CAB4718378.1"/>
    </source>
</evidence>
<feature type="transmembrane region" description="Helical" evidence="7">
    <location>
        <begin position="235"/>
        <end position="258"/>
    </location>
</feature>
<dbReference type="PANTHER" id="PTHR31806:SF1">
    <property type="entry name" value="PURINE-CYTOSINE PERMEASE FCY2-RELATED"/>
    <property type="match status" value="1"/>
</dbReference>
<proteinExistence type="inferred from homology"/>
<evidence type="ECO:0000256" key="5">
    <source>
        <dbReference type="ARBA" id="ARBA00022989"/>
    </source>
</evidence>
<evidence type="ECO:0000313" key="13">
    <source>
        <dbReference type="EMBL" id="CAB5016575.1"/>
    </source>
</evidence>
<dbReference type="InterPro" id="IPR026030">
    <property type="entry name" value="Pur-cyt_permease_Fcy2/21/22"/>
</dbReference>
<evidence type="ECO:0000313" key="9">
    <source>
        <dbReference type="EMBL" id="CAB4342723.1"/>
    </source>
</evidence>